<reference evidence="1 2" key="1">
    <citation type="submission" date="2018-11" db="EMBL/GenBank/DDBJ databases">
        <authorList>
            <person name="Na S.W."/>
            <person name="Baik M."/>
        </authorList>
    </citation>
    <scope>NUCLEOTIDE SEQUENCE [LARGE SCALE GENOMIC DNA]</scope>
    <source>
        <strain evidence="1 2">E39</strain>
    </source>
</reference>
<keyword evidence="2" id="KW-1185">Reference proteome</keyword>
<dbReference type="EMBL" id="CP033459">
    <property type="protein sequence ID" value="QFQ12728.1"/>
    <property type="molecule type" value="Genomic_DNA"/>
</dbReference>
<dbReference type="Pfam" id="PF11013">
    <property type="entry name" value="DUF2851"/>
    <property type="match status" value="1"/>
</dbReference>
<dbReference type="OrthoDB" id="1005072at2"/>
<protein>
    <submittedName>
        <fullName evidence="1">DUF2851 family protein</fullName>
    </submittedName>
</protein>
<evidence type="ECO:0000313" key="1">
    <source>
        <dbReference type="EMBL" id="QFQ12728.1"/>
    </source>
</evidence>
<name>A0A5P8E711_9BACT</name>
<dbReference type="AlphaFoldDB" id="A0A5P8E711"/>
<dbReference type="KEGG" id="alq:C7Y71_006680"/>
<dbReference type="RefSeq" id="WP_111898382.1">
    <property type="nucleotide sequence ID" value="NZ_CP033459.1"/>
</dbReference>
<organism evidence="1 2">
    <name type="scientific">Pseudoprevotella muciniphila</name>
    <dbReference type="NCBI Taxonomy" id="2133944"/>
    <lineage>
        <taxon>Bacteria</taxon>
        <taxon>Pseudomonadati</taxon>
        <taxon>Bacteroidota</taxon>
        <taxon>Bacteroidia</taxon>
        <taxon>Bacteroidales</taxon>
        <taxon>Prevotellaceae</taxon>
        <taxon>Pseudoprevotella</taxon>
    </lineage>
</organism>
<gene>
    <name evidence="1" type="ORF">C7Y71_006680</name>
</gene>
<dbReference type="Proteomes" id="UP000249375">
    <property type="component" value="Chromosome"/>
</dbReference>
<proteinExistence type="predicted"/>
<evidence type="ECO:0000313" key="2">
    <source>
        <dbReference type="Proteomes" id="UP000249375"/>
    </source>
</evidence>
<accession>A0A5P8E711</accession>
<dbReference type="InterPro" id="IPR021272">
    <property type="entry name" value="DUF2851"/>
</dbReference>
<sequence>MELLLHYVWQHQLLPPGTLCATDGRAVEVIDAGLHNLNSGPDFFNAKIKIDGMLWVGNVEIHKLASDWHRHSHDDDDAYNNVILHVCERVDADIRTPDGRLLPQLEISVPQYVSDNYRELLLADTYPPCYRIIPKLADLMIHSWLNALTIERLQQKTERIERYLSLANGDWEYAFFIALARGMGFGVNSDAFERWAFSVPLNQVGHHRDDAMQVEAFFFGQAGLLDDHAVKPEQKDDYFCRLQQEYHFLKHKFHLTPIDSSSWRFLRMRPQNFPTIRMAQLVNLFVSRRLTFRKIVETKDVRHLRKLFDTGVTDYWETHYTFGRMGEKKTKTLQKKSIDLLLVNVVAPVLFAYGRETMDDAICERAFSLLESLPAENDNITRHWQHAGLEVDSAADSQALIQLRTLYCDRKDCIHCRIGRIYLKECSIK</sequence>